<protein>
    <submittedName>
        <fullName evidence="1">15557_t:CDS:1</fullName>
    </submittedName>
</protein>
<feature type="non-terminal residue" evidence="1">
    <location>
        <position position="49"/>
    </location>
</feature>
<reference evidence="1" key="1">
    <citation type="submission" date="2021-06" db="EMBL/GenBank/DDBJ databases">
        <authorList>
            <person name="Kallberg Y."/>
            <person name="Tangrot J."/>
            <person name="Rosling A."/>
        </authorList>
    </citation>
    <scope>NUCLEOTIDE SEQUENCE</scope>
    <source>
        <strain evidence="1">UK204</strain>
    </source>
</reference>
<organism evidence="1 2">
    <name type="scientific">Funneliformis caledonium</name>
    <dbReference type="NCBI Taxonomy" id="1117310"/>
    <lineage>
        <taxon>Eukaryota</taxon>
        <taxon>Fungi</taxon>
        <taxon>Fungi incertae sedis</taxon>
        <taxon>Mucoromycota</taxon>
        <taxon>Glomeromycotina</taxon>
        <taxon>Glomeromycetes</taxon>
        <taxon>Glomerales</taxon>
        <taxon>Glomeraceae</taxon>
        <taxon>Funneliformis</taxon>
    </lineage>
</organism>
<sequence length="49" mass="5673">NATRNQKMKQNIVQVNEIEVTDRKKKQPVIKDNDQQNVSPALKITAKRN</sequence>
<dbReference type="EMBL" id="CAJVPQ010006859">
    <property type="protein sequence ID" value="CAG8690206.1"/>
    <property type="molecule type" value="Genomic_DNA"/>
</dbReference>
<keyword evidence="2" id="KW-1185">Reference proteome</keyword>
<dbReference type="AlphaFoldDB" id="A0A9N9EQI4"/>
<evidence type="ECO:0000313" key="2">
    <source>
        <dbReference type="Proteomes" id="UP000789570"/>
    </source>
</evidence>
<accession>A0A9N9EQI4</accession>
<dbReference type="Proteomes" id="UP000789570">
    <property type="component" value="Unassembled WGS sequence"/>
</dbReference>
<gene>
    <name evidence="1" type="ORF">FCALED_LOCUS12920</name>
</gene>
<proteinExistence type="predicted"/>
<evidence type="ECO:0000313" key="1">
    <source>
        <dbReference type="EMBL" id="CAG8690206.1"/>
    </source>
</evidence>
<comment type="caution">
    <text evidence="1">The sequence shown here is derived from an EMBL/GenBank/DDBJ whole genome shotgun (WGS) entry which is preliminary data.</text>
</comment>
<name>A0A9N9EQI4_9GLOM</name>